<feature type="compositionally biased region" description="Basic residues" evidence="3">
    <location>
        <begin position="447"/>
        <end position="467"/>
    </location>
</feature>
<feature type="region of interest" description="Disordered" evidence="3">
    <location>
        <begin position="82"/>
        <end position="340"/>
    </location>
</feature>
<name>A0A0L0CMJ8_LUCCU</name>
<feature type="compositionally biased region" description="Low complexity" evidence="3">
    <location>
        <begin position="87"/>
        <end position="106"/>
    </location>
</feature>
<feature type="domain" description="Shugoshin C-terminal" evidence="4">
    <location>
        <begin position="420"/>
        <end position="441"/>
    </location>
</feature>
<evidence type="ECO:0000256" key="1">
    <source>
        <dbReference type="ARBA" id="ARBA00010845"/>
    </source>
</evidence>
<dbReference type="Pfam" id="PF07557">
    <property type="entry name" value="Shugoshin_C"/>
    <property type="match status" value="1"/>
</dbReference>
<feature type="compositionally biased region" description="Polar residues" evidence="3">
    <location>
        <begin position="121"/>
        <end position="145"/>
    </location>
</feature>
<organism evidence="5 6">
    <name type="scientific">Lucilia cuprina</name>
    <name type="common">Green bottle fly</name>
    <name type="synonym">Australian sheep blowfly</name>
    <dbReference type="NCBI Taxonomy" id="7375"/>
    <lineage>
        <taxon>Eukaryota</taxon>
        <taxon>Metazoa</taxon>
        <taxon>Ecdysozoa</taxon>
        <taxon>Arthropoda</taxon>
        <taxon>Hexapoda</taxon>
        <taxon>Insecta</taxon>
        <taxon>Pterygota</taxon>
        <taxon>Neoptera</taxon>
        <taxon>Endopterygota</taxon>
        <taxon>Diptera</taxon>
        <taxon>Brachycera</taxon>
        <taxon>Muscomorpha</taxon>
        <taxon>Oestroidea</taxon>
        <taxon>Calliphoridae</taxon>
        <taxon>Luciliinae</taxon>
        <taxon>Lucilia</taxon>
    </lineage>
</organism>
<feature type="compositionally biased region" description="Basic and acidic residues" evidence="3">
    <location>
        <begin position="325"/>
        <end position="340"/>
    </location>
</feature>
<dbReference type="Proteomes" id="UP000037069">
    <property type="component" value="Unassembled WGS sequence"/>
</dbReference>
<accession>A0A0L0CMJ8</accession>
<evidence type="ECO:0000256" key="2">
    <source>
        <dbReference type="ARBA" id="ARBA00022829"/>
    </source>
</evidence>
<dbReference type="AlphaFoldDB" id="A0A0L0CMJ8"/>
<dbReference type="GO" id="GO:0005634">
    <property type="term" value="C:nucleus"/>
    <property type="evidence" value="ECO:0007669"/>
    <property type="project" value="InterPro"/>
</dbReference>
<feature type="compositionally biased region" description="Acidic residues" evidence="3">
    <location>
        <begin position="153"/>
        <end position="171"/>
    </location>
</feature>
<dbReference type="EMBL" id="JRES01000195">
    <property type="protein sequence ID" value="KNC33437.1"/>
    <property type="molecule type" value="Genomic_DNA"/>
</dbReference>
<dbReference type="GO" id="GO:0000775">
    <property type="term" value="C:chromosome, centromeric region"/>
    <property type="evidence" value="ECO:0007669"/>
    <property type="project" value="InterPro"/>
</dbReference>
<keyword evidence="6" id="KW-1185">Reference proteome</keyword>
<feature type="compositionally biased region" description="Polar residues" evidence="3">
    <location>
        <begin position="245"/>
        <end position="280"/>
    </location>
</feature>
<feature type="compositionally biased region" description="Acidic residues" evidence="3">
    <location>
        <begin position="182"/>
        <end position="227"/>
    </location>
</feature>
<evidence type="ECO:0000313" key="5">
    <source>
        <dbReference type="EMBL" id="KNC33437.1"/>
    </source>
</evidence>
<protein>
    <recommendedName>
        <fullName evidence="4">Shugoshin C-terminal domain-containing protein</fullName>
    </recommendedName>
</protein>
<comment type="caution">
    <text evidence="5">The sequence shown here is derived from an EMBL/GenBank/DDBJ whole genome shotgun (WGS) entry which is preliminary data.</text>
</comment>
<dbReference type="OMA" id="WAVENFI"/>
<feature type="region of interest" description="Disordered" evidence="3">
    <location>
        <begin position="356"/>
        <end position="467"/>
    </location>
</feature>
<reference evidence="5 6" key="1">
    <citation type="journal article" date="2015" name="Nat. Commun.">
        <title>Lucilia cuprina genome unlocks parasitic fly biology to underpin future interventions.</title>
        <authorList>
            <person name="Anstead C.A."/>
            <person name="Korhonen P.K."/>
            <person name="Young N.D."/>
            <person name="Hall R.S."/>
            <person name="Jex A.R."/>
            <person name="Murali S.C."/>
            <person name="Hughes D.S."/>
            <person name="Lee S.F."/>
            <person name="Perry T."/>
            <person name="Stroehlein A.J."/>
            <person name="Ansell B.R."/>
            <person name="Breugelmans B."/>
            <person name="Hofmann A."/>
            <person name="Qu J."/>
            <person name="Dugan S."/>
            <person name="Lee S.L."/>
            <person name="Chao H."/>
            <person name="Dinh H."/>
            <person name="Han Y."/>
            <person name="Doddapaneni H.V."/>
            <person name="Worley K.C."/>
            <person name="Muzny D.M."/>
            <person name="Ioannidis P."/>
            <person name="Waterhouse R.M."/>
            <person name="Zdobnov E.M."/>
            <person name="James P.J."/>
            <person name="Bagnall N.H."/>
            <person name="Kotze A.C."/>
            <person name="Gibbs R.A."/>
            <person name="Richards S."/>
            <person name="Batterham P."/>
            <person name="Gasser R.B."/>
        </authorList>
    </citation>
    <scope>NUCLEOTIDE SEQUENCE [LARGE SCALE GENOMIC DNA]</scope>
    <source>
        <strain evidence="5 6">LS</strain>
        <tissue evidence="5">Full body</tissue>
    </source>
</reference>
<keyword evidence="2" id="KW-0159">Chromosome partition</keyword>
<evidence type="ECO:0000313" key="6">
    <source>
        <dbReference type="Proteomes" id="UP000037069"/>
    </source>
</evidence>
<dbReference type="InterPro" id="IPR011515">
    <property type="entry name" value="Shugoshin_C"/>
</dbReference>
<feature type="compositionally biased region" description="Low complexity" evidence="3">
    <location>
        <begin position="405"/>
        <end position="416"/>
    </location>
</feature>
<gene>
    <name evidence="5" type="ORF">FF38_09894</name>
</gene>
<feature type="compositionally biased region" description="Basic residues" evidence="3">
    <location>
        <begin position="281"/>
        <end position="294"/>
    </location>
</feature>
<dbReference type="GO" id="GO:0045132">
    <property type="term" value="P:meiotic chromosome segregation"/>
    <property type="evidence" value="ECO:0007669"/>
    <property type="project" value="InterPro"/>
</dbReference>
<dbReference type="OrthoDB" id="8035800at2759"/>
<proteinExistence type="inferred from homology"/>
<evidence type="ECO:0000256" key="3">
    <source>
        <dbReference type="SAM" id="MobiDB-lite"/>
    </source>
</evidence>
<evidence type="ECO:0000259" key="4">
    <source>
        <dbReference type="Pfam" id="PF07557"/>
    </source>
</evidence>
<sequence>MSYYRDLNKELIEQVQTMRINMKLYCDEIIQLKGELMEKHENSVILRKECYNWAVENFIHLIQTVQPDSDILPVLQKYAPSRETQVTTSRTLTTSRTPRISRISSGSEERSTGSSRRRSSQLTAEFQRSNSILNSRKSVCSTSPIRRSSNDSREEEQEEEEEQRNEEDVENIVESQTIAENEQTEPEVTDNLNEDEVERAEEEPLNIIYEDSEETEEEDNNPEELTDDENHVESMYESVEEITVADNTISTTRRSTLKDLTNTMLVSSTQNSSKDNTSPHKTIRKRGRPRKNKTNKNSFDQENTTDSEMESTVTDRGARAAIHQTHSEDQSETLQEPRHCEVRHLSLRNKSIPITQAFDQSGEEDYTDMTLGNFKDAACSTPNSRRNSFRKPTKSSTITTNQAATESESGSTTSDCSTRRPSRQCKPKDLAEPKIGVKLRNESKAKSLGKSKVKTLGKTTKKSVVKK</sequence>
<comment type="similarity">
    <text evidence="1">Belongs to the shugoshin family.</text>
</comment>
<feature type="compositionally biased region" description="Polar residues" evidence="3">
    <location>
        <begin position="394"/>
        <end position="404"/>
    </location>
</feature>